<proteinExistence type="predicted"/>
<accession>A0A0K0EFY4</accession>
<dbReference type="Proteomes" id="UP000035681">
    <property type="component" value="Unplaced"/>
</dbReference>
<evidence type="ECO:0000313" key="3">
    <source>
        <dbReference type="Proteomes" id="UP000035681"/>
    </source>
</evidence>
<dbReference type="AlphaFoldDB" id="A0A0K0EFY4"/>
<feature type="signal peptide" evidence="2">
    <location>
        <begin position="1"/>
        <end position="19"/>
    </location>
</feature>
<keyword evidence="3" id="KW-1185">Reference proteome</keyword>
<dbReference type="WBParaSite" id="TCONS_00003509.p1">
    <property type="protein sequence ID" value="TCONS_00003509.p1"/>
    <property type="gene ID" value="XLOC_003254"/>
</dbReference>
<feature type="region of interest" description="Disordered" evidence="1">
    <location>
        <begin position="133"/>
        <end position="178"/>
    </location>
</feature>
<evidence type="ECO:0000256" key="1">
    <source>
        <dbReference type="SAM" id="MobiDB-lite"/>
    </source>
</evidence>
<keyword evidence="2" id="KW-0732">Signal</keyword>
<protein>
    <submittedName>
        <fullName evidence="5">Cystatin domain-containing protein</fullName>
    </submittedName>
    <submittedName>
        <fullName evidence="4">NTR domain-containing protein</fullName>
    </submittedName>
</protein>
<sequence>MKFIIAIIFISYTFLLIQSNNQSDKDYDEYLTNNATANKTANFCLGVYNKEHHHKFMFWNITFAVNETLDSHSDVNVLFLGYPQEDKKSKKNKNKVCLSEFQGVYTTKNGTENETCNIVKNDNLIGPENMRCISMSTTRKPKNKKKTQKHKKSKKPKKSKDFKKHKKNQKSKKDKKLL</sequence>
<evidence type="ECO:0000313" key="4">
    <source>
        <dbReference type="WBParaSite" id="SSTP_0000839100.1"/>
    </source>
</evidence>
<evidence type="ECO:0000256" key="2">
    <source>
        <dbReference type="SAM" id="SignalP"/>
    </source>
</evidence>
<dbReference type="WBParaSite" id="SSTP_0000839100.1">
    <property type="protein sequence ID" value="SSTP_0000839100.1"/>
    <property type="gene ID" value="SSTP_0000839100"/>
</dbReference>
<evidence type="ECO:0000313" key="5">
    <source>
        <dbReference type="WBParaSite" id="TCONS_00003509.p1"/>
    </source>
</evidence>
<name>A0A0K0EFY4_STRER</name>
<feature type="compositionally biased region" description="Basic residues" evidence="1">
    <location>
        <begin position="139"/>
        <end position="178"/>
    </location>
</feature>
<feature type="chain" id="PRO_5005328002" evidence="2">
    <location>
        <begin position="20"/>
        <end position="178"/>
    </location>
</feature>
<reference evidence="4" key="1">
    <citation type="submission" date="2015-08" db="UniProtKB">
        <authorList>
            <consortium name="WormBaseParasite"/>
        </authorList>
    </citation>
    <scope>IDENTIFICATION</scope>
</reference>
<organism evidence="4">
    <name type="scientific">Strongyloides stercoralis</name>
    <name type="common">Threadworm</name>
    <dbReference type="NCBI Taxonomy" id="6248"/>
    <lineage>
        <taxon>Eukaryota</taxon>
        <taxon>Metazoa</taxon>
        <taxon>Ecdysozoa</taxon>
        <taxon>Nematoda</taxon>
        <taxon>Chromadorea</taxon>
        <taxon>Rhabditida</taxon>
        <taxon>Tylenchina</taxon>
        <taxon>Panagrolaimomorpha</taxon>
        <taxon>Strongyloidoidea</taxon>
        <taxon>Strongyloididae</taxon>
        <taxon>Strongyloides</taxon>
    </lineage>
</organism>